<name>A0A1G9N5F3_9BACI</name>
<organism evidence="1 2">
    <name type="scientific">Sediminibacillus halophilus</name>
    <dbReference type="NCBI Taxonomy" id="482461"/>
    <lineage>
        <taxon>Bacteria</taxon>
        <taxon>Bacillati</taxon>
        <taxon>Bacillota</taxon>
        <taxon>Bacilli</taxon>
        <taxon>Bacillales</taxon>
        <taxon>Bacillaceae</taxon>
        <taxon>Sediminibacillus</taxon>
    </lineage>
</organism>
<evidence type="ECO:0000313" key="2">
    <source>
        <dbReference type="Proteomes" id="UP000182347"/>
    </source>
</evidence>
<dbReference type="STRING" id="482461.SAMN05216244_0850"/>
<gene>
    <name evidence="1" type="ORF">SAMN05216244_0850</name>
</gene>
<keyword evidence="2" id="KW-1185">Reference proteome</keyword>
<dbReference type="EMBL" id="FNHF01000001">
    <property type="protein sequence ID" value="SDL81531.1"/>
    <property type="molecule type" value="Genomic_DNA"/>
</dbReference>
<protein>
    <submittedName>
        <fullName evidence="1">Uncharacterized protein</fullName>
    </submittedName>
</protein>
<evidence type="ECO:0000313" key="1">
    <source>
        <dbReference type="EMBL" id="SDL81531.1"/>
    </source>
</evidence>
<reference evidence="2" key="1">
    <citation type="submission" date="2016-10" db="EMBL/GenBank/DDBJ databases">
        <authorList>
            <person name="Varghese N."/>
            <person name="Submissions S."/>
        </authorList>
    </citation>
    <scope>NUCLEOTIDE SEQUENCE [LARGE SCALE GENOMIC DNA]</scope>
    <source>
        <strain evidence="2">CGMCC 1.6199</strain>
    </source>
</reference>
<proteinExistence type="predicted"/>
<sequence length="87" mass="9488">MGHAGVATGRGGFSLYTFKQALAHFEAQLQRLPPRGLKSTLCVARNATPRLFLGLSEAHTMWVMQALPQDVAALACSPLNRRLRISL</sequence>
<accession>A0A1G9N5F3</accession>
<dbReference type="Proteomes" id="UP000182347">
    <property type="component" value="Unassembled WGS sequence"/>
</dbReference>
<dbReference type="AlphaFoldDB" id="A0A1G9N5F3"/>